<dbReference type="Proteomes" id="UP001385892">
    <property type="component" value="Unassembled WGS sequence"/>
</dbReference>
<keyword evidence="1" id="KW-1133">Transmembrane helix</keyword>
<feature type="transmembrane region" description="Helical" evidence="1">
    <location>
        <begin position="45"/>
        <end position="63"/>
    </location>
</feature>
<comment type="caution">
    <text evidence="2">The sequence shown here is derived from an EMBL/GenBank/DDBJ whole genome shotgun (WGS) entry which is preliminary data.</text>
</comment>
<reference evidence="2 3" key="1">
    <citation type="submission" date="2024-03" db="EMBL/GenBank/DDBJ databases">
        <title>Novel species of the genus Variovorax.</title>
        <authorList>
            <person name="Liu Q."/>
            <person name="Xin Y.-H."/>
        </authorList>
    </citation>
    <scope>NUCLEOTIDE SEQUENCE [LARGE SCALE GENOMIC DNA]</scope>
    <source>
        <strain evidence="2 3">KACC 18900</strain>
    </source>
</reference>
<accession>A0ABU8WPU8</accession>
<protein>
    <recommendedName>
        <fullName evidence="4">DUF2892 domain-containing protein</fullName>
    </recommendedName>
</protein>
<dbReference type="EMBL" id="JBBKZT010000008">
    <property type="protein sequence ID" value="MEJ8848798.1"/>
    <property type="molecule type" value="Genomic_DNA"/>
</dbReference>
<name>A0ABU8WPU8_9BURK</name>
<organism evidence="2 3">
    <name type="scientific">Variovorax rhizosphaerae</name>
    <dbReference type="NCBI Taxonomy" id="1836200"/>
    <lineage>
        <taxon>Bacteria</taxon>
        <taxon>Pseudomonadati</taxon>
        <taxon>Pseudomonadota</taxon>
        <taxon>Betaproteobacteria</taxon>
        <taxon>Burkholderiales</taxon>
        <taxon>Comamonadaceae</taxon>
        <taxon>Variovorax</taxon>
    </lineage>
</organism>
<proteinExistence type="predicted"/>
<keyword evidence="1" id="KW-0472">Membrane</keyword>
<keyword evidence="3" id="KW-1185">Reference proteome</keyword>
<evidence type="ECO:0000256" key="1">
    <source>
        <dbReference type="SAM" id="Phobius"/>
    </source>
</evidence>
<sequence length="68" mass="7914">MNLPTSTHEQRRWPRWLRRGPMEIVACIVITAGLVMMLQPLAMVLYTWSFVTTLFGTLLFMVVSKFPE</sequence>
<evidence type="ECO:0000313" key="3">
    <source>
        <dbReference type="Proteomes" id="UP001385892"/>
    </source>
</evidence>
<evidence type="ECO:0008006" key="4">
    <source>
        <dbReference type="Google" id="ProtNLM"/>
    </source>
</evidence>
<feature type="transmembrane region" description="Helical" evidence="1">
    <location>
        <begin position="21"/>
        <end position="39"/>
    </location>
</feature>
<dbReference type="RefSeq" id="WP_340343915.1">
    <property type="nucleotide sequence ID" value="NZ_JBBKZT010000008.1"/>
</dbReference>
<gene>
    <name evidence="2" type="ORF">WKW82_19220</name>
</gene>
<evidence type="ECO:0000313" key="2">
    <source>
        <dbReference type="EMBL" id="MEJ8848798.1"/>
    </source>
</evidence>
<keyword evidence="1" id="KW-0812">Transmembrane</keyword>